<proteinExistence type="predicted"/>
<evidence type="ECO:0000313" key="3">
    <source>
        <dbReference type="Proteomes" id="UP000680020"/>
    </source>
</evidence>
<protein>
    <submittedName>
        <fullName evidence="2">Uncharacterized protein</fullName>
    </submittedName>
</protein>
<dbReference type="Proteomes" id="UP000680020">
    <property type="component" value="Unassembled WGS sequence"/>
</dbReference>
<sequence length="286" mass="32647">MKFKKISWICGIVLTTILIIIYIGIDMKNSEIPRDAKVEIGIKATNDDQMLKINILACHVVKEFFNRGIKVGVHLQYPRLTFTGNMNQIYYCPDKQDGFINNLSIRAAPIAGYQNLSGKFNSNDYLRNLIMNLPDAELLGEKNNIQVYETFSGVRILVKEVSSTKYPFIIKYPLIEGDITSPFLYHYNIRSMISNDFIADYTVSADNSDEVTQGIPQGLAPFPIDAEFAREFHRILITEGELGILEHPEIIQKFVENNEKVIEYIKSISKEENSTSETKSYIKIIE</sequence>
<dbReference type="EMBL" id="JAGIBU010000018">
    <property type="protein sequence ID" value="MBS7825501.1"/>
    <property type="molecule type" value="Genomic_DNA"/>
</dbReference>
<evidence type="ECO:0000256" key="1">
    <source>
        <dbReference type="SAM" id="Phobius"/>
    </source>
</evidence>
<keyword evidence="1" id="KW-1133">Transmembrane helix</keyword>
<dbReference type="RefSeq" id="WP_213404342.1">
    <property type="nucleotide sequence ID" value="NZ_JAGIBT010000020.1"/>
</dbReference>
<keyword evidence="1" id="KW-0472">Membrane</keyword>
<gene>
    <name evidence="2" type="ORF">J7561_09910</name>
</gene>
<organism evidence="2 3">
    <name type="scientific">Wohlfahrtiimonas chitiniclastica</name>
    <dbReference type="NCBI Taxonomy" id="400946"/>
    <lineage>
        <taxon>Bacteria</taxon>
        <taxon>Pseudomonadati</taxon>
        <taxon>Pseudomonadota</taxon>
        <taxon>Gammaproteobacteria</taxon>
        <taxon>Cardiobacteriales</taxon>
        <taxon>Ignatzschineriaceae</taxon>
        <taxon>Wohlfahrtiimonas</taxon>
    </lineage>
</organism>
<reference evidence="2" key="1">
    <citation type="submission" date="2021-03" db="EMBL/GenBank/DDBJ databases">
        <title>Identification and antibiotic profiling of Wohlfahrtiimonas chitiniclastica, an underestimated human pathogen.</title>
        <authorList>
            <person name="Kopf A."/>
            <person name="Bunk B."/>
            <person name="Coldewey S."/>
            <person name="Gunzer F."/>
            <person name="Riedel T."/>
            <person name="Schroettner P."/>
        </authorList>
    </citation>
    <scope>NUCLEOTIDE SEQUENCE</scope>
    <source>
        <strain evidence="2">DSM 100917</strain>
    </source>
</reference>
<dbReference type="AlphaFoldDB" id="A0AB35C248"/>
<evidence type="ECO:0000313" key="2">
    <source>
        <dbReference type="EMBL" id="MBS7825501.1"/>
    </source>
</evidence>
<comment type="caution">
    <text evidence="2">The sequence shown here is derived from an EMBL/GenBank/DDBJ whole genome shotgun (WGS) entry which is preliminary data.</text>
</comment>
<accession>A0AB35C248</accession>
<keyword evidence="1" id="KW-0812">Transmembrane</keyword>
<feature type="transmembrane region" description="Helical" evidence="1">
    <location>
        <begin position="6"/>
        <end position="25"/>
    </location>
</feature>
<name>A0AB35C248_9GAMM</name>